<accession>A0A2V1DJ68</accession>
<dbReference type="PROSITE" id="PS00455">
    <property type="entry name" value="AMP_BINDING"/>
    <property type="match status" value="1"/>
</dbReference>
<dbReference type="STRING" id="97972.A0A2V1DJ68"/>
<dbReference type="Pfam" id="PF07993">
    <property type="entry name" value="NAD_binding_4"/>
    <property type="match status" value="1"/>
</dbReference>
<dbReference type="InterPro" id="IPR036291">
    <property type="entry name" value="NAD(P)-bd_dom_sf"/>
</dbReference>
<sequence>MTTKHAQISNWRNELTPNIVDHLARLTPDAPYALYPNHPLSYSHGYRTVTYKDLANAIDGLAWWLNENLGKPSQNFDVLSYVGPNDVRYTALVLAAIKAGYVTFLTSPRNSPAAHSSLFKQLNCNTLLTSSPTPPPAESILKSYPLKHLQIPSVTDLLGKENPHYPYEKTFAAASSEPFVILHTSGSTGMPKPLIWTHDTIAVGANFAALDPPSEFQALDTKIHGKRALNAFPPFHAACVAIHMANCIPFGTVSISPLSGPPPTAEGLLEALNNAPAQVAYLAPSIVADLAKNPEVLDACSKQIDLILYAGGDLPEALGNAVAAKIPMRCQYGATELGFLNQVISPEVSPEDWRYMRFHPDLGLEFEETNPGLYELTVKRDPRYERNQLPFTIQPLQQLKVYRSKDLFEKHPTLPEYWAWHARSDDIIVFLNGLKVNPISTEQLVFTSNKDVSAVLVVGTQRFQAALLVESSIEDKPALLDKIWPSVEKANENAPAYAQIEKHMILITSPGKPMVRSGKGTIQRAGTLTQYSAEIDQLYQNADAVLTGVERASLDSKNPDAVSMFIQRAISDINPDLVPGETENFFASGMDSLVSVRLVRALRHGLGQPDFNVSDIHGNPSIKQLTQRIVDGRVNDNGENAQRQIDDIESLLEPLRKEIRSIQLGPPSQQAETKSREPGEVVLLTGSTGSLGTQLLEAMLAKPNISHVYCLNRRDNAEKTQESNSKANGFPLDQYKGRISFLKVSLDKPSLGLDEQTYSLLLSTVTLIIHNAWSVNFIMPLKSFTPQFNGMINLFRFMASRHEDPPKFLYISSISSVSEFLRHGSNQHTIPEEVIRNLQAPLNIGYAKSKLVSENLCHTAAQCLHIPISFARVGQIAGRVGDDQTLSVWNPVEWLPSIIITSIALGALPEDLGAELNKVAWMPSDMLSNALVELGTSNTEKMGGNTGAQVFNLVNPSTTTWQHVVPIFASSIQKHTNTQIDVVDSAKWLEKLKKVTEDYQGDMTELARTHPAIKLQGFFETHMFRTGKPLEWDVERAVSASITLKEMPAVNEEWIDRWVRGWLGTLA</sequence>
<dbReference type="InterPro" id="IPR051414">
    <property type="entry name" value="Adenylate-forming_Reductase"/>
</dbReference>
<dbReference type="Gene3D" id="1.10.1200.10">
    <property type="entry name" value="ACP-like"/>
    <property type="match status" value="1"/>
</dbReference>
<proteinExistence type="predicted"/>
<dbReference type="InterPro" id="IPR036736">
    <property type="entry name" value="ACP-like_sf"/>
</dbReference>
<keyword evidence="1" id="KW-0596">Phosphopantetheine</keyword>
<dbReference type="Pfam" id="PF23562">
    <property type="entry name" value="AMP-binding_C_3"/>
    <property type="match status" value="1"/>
</dbReference>
<dbReference type="PANTHER" id="PTHR43439:SF2">
    <property type="entry name" value="ENZYME, PUTATIVE (JCVI)-RELATED"/>
    <property type="match status" value="1"/>
</dbReference>
<evidence type="ECO:0000256" key="2">
    <source>
        <dbReference type="ARBA" id="ARBA00022553"/>
    </source>
</evidence>
<dbReference type="PANTHER" id="PTHR43439">
    <property type="entry name" value="PHENYLACETATE-COENZYME A LIGASE"/>
    <property type="match status" value="1"/>
</dbReference>
<evidence type="ECO:0000313" key="5">
    <source>
        <dbReference type="Proteomes" id="UP000244855"/>
    </source>
</evidence>
<evidence type="ECO:0000256" key="1">
    <source>
        <dbReference type="ARBA" id="ARBA00022450"/>
    </source>
</evidence>
<dbReference type="PROSITE" id="PS00012">
    <property type="entry name" value="PHOSPHOPANTETHEINE"/>
    <property type="match status" value="1"/>
</dbReference>
<reference evidence="4 5" key="1">
    <citation type="journal article" date="2018" name="Sci. Rep.">
        <title>Comparative genomics provides insights into the lifestyle and reveals functional heterogeneity of dark septate endophytic fungi.</title>
        <authorList>
            <person name="Knapp D.G."/>
            <person name="Nemeth J.B."/>
            <person name="Barry K."/>
            <person name="Hainaut M."/>
            <person name="Henrissat B."/>
            <person name="Johnson J."/>
            <person name="Kuo A."/>
            <person name="Lim J.H.P."/>
            <person name="Lipzen A."/>
            <person name="Nolan M."/>
            <person name="Ohm R.A."/>
            <person name="Tamas L."/>
            <person name="Grigoriev I.V."/>
            <person name="Spatafora J.W."/>
            <person name="Nagy L.G."/>
            <person name="Kovacs G.M."/>
        </authorList>
    </citation>
    <scope>NUCLEOTIDE SEQUENCE [LARGE SCALE GENOMIC DNA]</scope>
    <source>
        <strain evidence="4 5">DSE2036</strain>
    </source>
</reference>
<dbReference type="InterPro" id="IPR006162">
    <property type="entry name" value="Ppantetheine_attach_site"/>
</dbReference>
<dbReference type="Proteomes" id="UP000244855">
    <property type="component" value="Unassembled WGS sequence"/>
</dbReference>
<keyword evidence="5" id="KW-1185">Reference proteome</keyword>
<dbReference type="AlphaFoldDB" id="A0A2V1DJ68"/>
<evidence type="ECO:0000259" key="3">
    <source>
        <dbReference type="PROSITE" id="PS50075"/>
    </source>
</evidence>
<evidence type="ECO:0000313" key="4">
    <source>
        <dbReference type="EMBL" id="PVH98212.1"/>
    </source>
</evidence>
<gene>
    <name evidence="4" type="ORF">DM02DRAFT_596323</name>
</gene>
<feature type="domain" description="Carrier" evidence="3">
    <location>
        <begin position="557"/>
        <end position="633"/>
    </location>
</feature>
<dbReference type="Pfam" id="PF00501">
    <property type="entry name" value="AMP-binding"/>
    <property type="match status" value="1"/>
</dbReference>
<keyword evidence="2" id="KW-0597">Phosphoprotein</keyword>
<dbReference type="Gene3D" id="3.40.50.12780">
    <property type="entry name" value="N-terminal domain of ligase-like"/>
    <property type="match status" value="1"/>
</dbReference>
<dbReference type="InterPro" id="IPR013120">
    <property type="entry name" value="FAR_NAD-bd"/>
</dbReference>
<dbReference type="Gene3D" id="3.40.50.720">
    <property type="entry name" value="NAD(P)-binding Rossmann-like Domain"/>
    <property type="match status" value="1"/>
</dbReference>
<dbReference type="InterPro" id="IPR000873">
    <property type="entry name" value="AMP-dep_synth/lig_dom"/>
</dbReference>
<dbReference type="SUPFAM" id="SSF47336">
    <property type="entry name" value="ACP-like"/>
    <property type="match status" value="1"/>
</dbReference>
<dbReference type="OrthoDB" id="429813at2759"/>
<dbReference type="SUPFAM" id="SSF56801">
    <property type="entry name" value="Acetyl-CoA synthetase-like"/>
    <property type="match status" value="1"/>
</dbReference>
<dbReference type="SUPFAM" id="SSF51735">
    <property type="entry name" value="NAD(P)-binding Rossmann-fold domains"/>
    <property type="match status" value="1"/>
</dbReference>
<dbReference type="Pfam" id="PF00550">
    <property type="entry name" value="PP-binding"/>
    <property type="match status" value="1"/>
</dbReference>
<dbReference type="InterPro" id="IPR009081">
    <property type="entry name" value="PP-bd_ACP"/>
</dbReference>
<protein>
    <submittedName>
        <fullName evidence="4">Acetyl-CoA synthetase-like protein</fullName>
    </submittedName>
</protein>
<dbReference type="InterPro" id="IPR020845">
    <property type="entry name" value="AMP-binding_CS"/>
</dbReference>
<dbReference type="InterPro" id="IPR042099">
    <property type="entry name" value="ANL_N_sf"/>
</dbReference>
<dbReference type="PROSITE" id="PS50075">
    <property type="entry name" value="CARRIER"/>
    <property type="match status" value="1"/>
</dbReference>
<organism evidence="4 5">
    <name type="scientific">Periconia macrospinosa</name>
    <dbReference type="NCBI Taxonomy" id="97972"/>
    <lineage>
        <taxon>Eukaryota</taxon>
        <taxon>Fungi</taxon>
        <taxon>Dikarya</taxon>
        <taxon>Ascomycota</taxon>
        <taxon>Pezizomycotina</taxon>
        <taxon>Dothideomycetes</taxon>
        <taxon>Pleosporomycetidae</taxon>
        <taxon>Pleosporales</taxon>
        <taxon>Massarineae</taxon>
        <taxon>Periconiaceae</taxon>
        <taxon>Periconia</taxon>
    </lineage>
</organism>
<dbReference type="EMBL" id="KZ805418">
    <property type="protein sequence ID" value="PVH98212.1"/>
    <property type="molecule type" value="Genomic_DNA"/>
</dbReference>
<name>A0A2V1DJ68_9PLEO</name>